<protein>
    <submittedName>
        <fullName evidence="1">Uncharacterized protein</fullName>
    </submittedName>
</protein>
<evidence type="ECO:0000313" key="2">
    <source>
        <dbReference type="Proteomes" id="UP000005239"/>
    </source>
</evidence>
<organism evidence="1 2">
    <name type="scientific">Pristionchus pacificus</name>
    <name type="common">Parasitic nematode worm</name>
    <dbReference type="NCBI Taxonomy" id="54126"/>
    <lineage>
        <taxon>Eukaryota</taxon>
        <taxon>Metazoa</taxon>
        <taxon>Ecdysozoa</taxon>
        <taxon>Nematoda</taxon>
        <taxon>Chromadorea</taxon>
        <taxon>Rhabditida</taxon>
        <taxon>Rhabditina</taxon>
        <taxon>Diplogasteromorpha</taxon>
        <taxon>Diplogasteroidea</taxon>
        <taxon>Neodiplogasteridae</taxon>
        <taxon>Pristionchus</taxon>
    </lineage>
</organism>
<dbReference type="InterPro" id="IPR053286">
    <property type="entry name" value="Nematode_rcpt-like_srab"/>
</dbReference>
<dbReference type="PANTHER" id="PTHR46561:SF11">
    <property type="entry name" value="SERPENTINE RECEPTOR CLASS ALPHA_BETA-14"/>
    <property type="match status" value="1"/>
</dbReference>
<proteinExistence type="predicted"/>
<dbReference type="Proteomes" id="UP000005239">
    <property type="component" value="Unassembled WGS sequence"/>
</dbReference>
<accession>A0A2A6B3E7</accession>
<accession>A0A8R1Y4E1</accession>
<sequence length="170" mass="19640">MRFETLEDAVFYSQSVYLRVMIVVRVRLACIALVMLAVLHANRKKFVAHPSLTVLLDFHFFWVFLMCVSVIAEYSHLVFILAVKYQITENVRMIRIMLPVVWSHVLITTAAIIIFFIVTYIMGLSPRYFPLFEDSINLVFLQGICMPMLDARRAKAVMETNTATVEELKA</sequence>
<gene>
    <name evidence="1" type="primary">WBGene00093316</name>
</gene>
<reference evidence="2" key="1">
    <citation type="journal article" date="2008" name="Nat. Genet.">
        <title>The Pristionchus pacificus genome provides a unique perspective on nematode lifestyle and parasitism.</title>
        <authorList>
            <person name="Dieterich C."/>
            <person name="Clifton S.W."/>
            <person name="Schuster L.N."/>
            <person name="Chinwalla A."/>
            <person name="Delehaunty K."/>
            <person name="Dinkelacker I."/>
            <person name="Fulton L."/>
            <person name="Fulton R."/>
            <person name="Godfrey J."/>
            <person name="Minx P."/>
            <person name="Mitreva M."/>
            <person name="Roeseler W."/>
            <person name="Tian H."/>
            <person name="Witte H."/>
            <person name="Yang S.P."/>
            <person name="Wilson R.K."/>
            <person name="Sommer R.J."/>
        </authorList>
    </citation>
    <scope>NUCLEOTIDE SEQUENCE [LARGE SCALE GENOMIC DNA]</scope>
    <source>
        <strain evidence="2">PS312</strain>
    </source>
</reference>
<keyword evidence="2" id="KW-1185">Reference proteome</keyword>
<dbReference type="PANTHER" id="PTHR46561">
    <property type="entry name" value="SERPENTINE RECEPTOR, CLASS AB (CLASS A-LIKE)-RELATED"/>
    <property type="match status" value="1"/>
</dbReference>
<dbReference type="EnsemblMetazoa" id="PPA03762.1">
    <property type="protein sequence ID" value="PPA03762.1"/>
    <property type="gene ID" value="WBGene00093316"/>
</dbReference>
<evidence type="ECO:0000313" key="1">
    <source>
        <dbReference type="EnsemblMetazoa" id="PPA03762.1"/>
    </source>
</evidence>
<name>A0A2A6B3E7_PRIPA</name>
<dbReference type="AlphaFoldDB" id="A0A2A6B3E7"/>
<dbReference type="OrthoDB" id="5857479at2759"/>
<reference evidence="1" key="2">
    <citation type="submission" date="2022-06" db="UniProtKB">
        <authorList>
            <consortium name="EnsemblMetazoa"/>
        </authorList>
    </citation>
    <scope>IDENTIFICATION</scope>
    <source>
        <strain evidence="1">PS312</strain>
    </source>
</reference>